<proteinExistence type="predicted"/>
<name>H8KTA8_SOLCM</name>
<accession>H8KTA8</accession>
<evidence type="ECO:0000313" key="2">
    <source>
        <dbReference type="Proteomes" id="UP000007590"/>
    </source>
</evidence>
<dbReference type="RefSeq" id="WP_014679472.1">
    <property type="nucleotide sequence ID" value="NC_017770.1"/>
</dbReference>
<reference evidence="1" key="1">
    <citation type="submission" date="2012-02" db="EMBL/GenBank/DDBJ databases">
        <title>The complete genome of Solitalea canadensis DSM 3403.</title>
        <authorList>
            <consortium name="US DOE Joint Genome Institute (JGI-PGF)"/>
            <person name="Lucas S."/>
            <person name="Copeland A."/>
            <person name="Lapidus A."/>
            <person name="Glavina del Rio T."/>
            <person name="Dalin E."/>
            <person name="Tice H."/>
            <person name="Bruce D."/>
            <person name="Goodwin L."/>
            <person name="Pitluck S."/>
            <person name="Peters L."/>
            <person name="Ovchinnikova G."/>
            <person name="Lu M."/>
            <person name="Kyrpides N."/>
            <person name="Mavromatis K."/>
            <person name="Ivanova N."/>
            <person name="Brettin T."/>
            <person name="Detter J.C."/>
            <person name="Han C."/>
            <person name="Larimer F."/>
            <person name="Land M."/>
            <person name="Hauser L."/>
            <person name="Markowitz V."/>
            <person name="Cheng J.-F."/>
            <person name="Hugenholtz P."/>
            <person name="Woyke T."/>
            <person name="Wu D."/>
            <person name="Spring S."/>
            <person name="Schroeder M."/>
            <person name="Kopitz M."/>
            <person name="Brambilla E."/>
            <person name="Klenk H.-P."/>
            <person name="Eisen J.A."/>
        </authorList>
    </citation>
    <scope>NUCLEOTIDE SEQUENCE</scope>
    <source>
        <strain evidence="1">DSM 3403</strain>
    </source>
</reference>
<dbReference type="OrthoDB" id="1073003at2"/>
<gene>
    <name evidence="1" type="ordered locus">Solca_1141</name>
</gene>
<dbReference type="STRING" id="929556.Solca_1141"/>
<evidence type="ECO:0000313" key="1">
    <source>
        <dbReference type="EMBL" id="AFD06245.1"/>
    </source>
</evidence>
<dbReference type="AlphaFoldDB" id="H8KTA8"/>
<protein>
    <recommendedName>
        <fullName evidence="3">DUF4595 domain-containing protein</fullName>
    </recommendedName>
</protein>
<evidence type="ECO:0008006" key="3">
    <source>
        <dbReference type="Google" id="ProtNLM"/>
    </source>
</evidence>
<dbReference type="KEGG" id="scn:Solca_1141"/>
<sequence>MKNYALYLLILCLAVTGCQKDIAENEVDLTAKKDKNCKCKKERYLPVMILEKSLDFLATDTVRIKYHDKKGNISCVTSSQRKGAIKFHYNNNNELQRVDYYDDGYFLITNKDGKLDKCSYYRSDSPSTPYFDLIFNSSESDTLTVLERYDDDTEYKPRYFLYTDVNLPQALTFSYTYSSSEYAYNIVSNNKNNWAKDVNNKELLFYISISGLYIFPTQNNISELQRYDFIFYKQSTYSNFQYNDANYPVFFNRLLVIATDIDEQYFNDQFKIYYEKVNN</sequence>
<organism evidence="1 2">
    <name type="scientific">Solitalea canadensis (strain ATCC 29591 / DSM 3403 / JCM 21819 / LMG 8368 / NBRC 15130 / NCIMB 12057 / USAM 9D)</name>
    <name type="common">Flexibacter canadensis</name>
    <dbReference type="NCBI Taxonomy" id="929556"/>
    <lineage>
        <taxon>Bacteria</taxon>
        <taxon>Pseudomonadati</taxon>
        <taxon>Bacteroidota</taxon>
        <taxon>Sphingobacteriia</taxon>
        <taxon>Sphingobacteriales</taxon>
        <taxon>Sphingobacteriaceae</taxon>
        <taxon>Solitalea</taxon>
    </lineage>
</organism>
<dbReference type="Proteomes" id="UP000007590">
    <property type="component" value="Chromosome"/>
</dbReference>
<dbReference type="PROSITE" id="PS51257">
    <property type="entry name" value="PROKAR_LIPOPROTEIN"/>
    <property type="match status" value="1"/>
</dbReference>
<keyword evidence="2" id="KW-1185">Reference proteome</keyword>
<dbReference type="EMBL" id="CP003349">
    <property type="protein sequence ID" value="AFD06245.1"/>
    <property type="molecule type" value="Genomic_DNA"/>
</dbReference>
<dbReference type="HOGENOM" id="CLU_939749_0_0_10"/>